<name>A0ABS6KG96_9MYCO</name>
<feature type="transmembrane region" description="Helical" evidence="1">
    <location>
        <begin position="174"/>
        <end position="204"/>
    </location>
</feature>
<evidence type="ECO:0000256" key="1">
    <source>
        <dbReference type="SAM" id="Phobius"/>
    </source>
</evidence>
<keyword evidence="3" id="KW-1185">Reference proteome</keyword>
<feature type="transmembrane region" description="Helical" evidence="1">
    <location>
        <begin position="124"/>
        <end position="143"/>
    </location>
</feature>
<keyword evidence="1" id="KW-1133">Transmembrane helix</keyword>
<feature type="transmembrane region" description="Helical" evidence="1">
    <location>
        <begin position="224"/>
        <end position="244"/>
    </location>
</feature>
<keyword evidence="1" id="KW-0472">Membrane</keyword>
<dbReference type="InterPro" id="IPR030802">
    <property type="entry name" value="Permease_MalE"/>
</dbReference>
<dbReference type="Pfam" id="PF02405">
    <property type="entry name" value="MlaE"/>
    <property type="match status" value="1"/>
</dbReference>
<dbReference type="PANTHER" id="PTHR30188">
    <property type="entry name" value="ABC TRANSPORTER PERMEASE PROTEIN-RELATED"/>
    <property type="match status" value="1"/>
</dbReference>
<dbReference type="Proteomes" id="UP000812982">
    <property type="component" value="Unassembled WGS sequence"/>
</dbReference>
<evidence type="ECO:0000313" key="2">
    <source>
        <dbReference type="EMBL" id="MBU9762574.1"/>
    </source>
</evidence>
<evidence type="ECO:0000313" key="3">
    <source>
        <dbReference type="Proteomes" id="UP000812982"/>
    </source>
</evidence>
<gene>
    <name evidence="2" type="ORF">FR943_01735</name>
</gene>
<dbReference type="RefSeq" id="WP_217154554.1">
    <property type="nucleotide sequence ID" value="NZ_VOMB01000002.1"/>
</dbReference>
<comment type="caution">
    <text evidence="2">The sequence shown here is derived from an EMBL/GenBank/DDBJ whole genome shotgun (WGS) entry which is preliminary data.</text>
</comment>
<reference evidence="2 3" key="1">
    <citation type="journal article" date="2021" name="Sci. Rep.">
        <title>Phenotypic and genomic hallmarks of a novel, potentially pathogenic rapidly growing Mycobacterium species related to the Mycobacterium fortuitum complex.</title>
        <authorList>
            <person name="Gharbi R."/>
            <person name="Khanna V."/>
            <person name="Frigui W."/>
            <person name="Mhenni B."/>
            <person name="Brosch R."/>
            <person name="Mardassi H."/>
        </authorList>
    </citation>
    <scope>NUCLEOTIDE SEQUENCE [LARGE SCALE GENOMIC DNA]</scope>
    <source>
        <strain evidence="2 3">TNTM28</strain>
    </source>
</reference>
<accession>A0ABS6KG96</accession>
<feature type="transmembrane region" description="Helical" evidence="1">
    <location>
        <begin position="256"/>
        <end position="278"/>
    </location>
</feature>
<sequence>MGLDVRTAGDAVPPSGLDRVRHTAARSASRAGSIPARSVGTIGRGVLLAGAVLKFTARDLVSLRLPVGELLVQAWMLLKVTATPAMLMAVPIGAVVSVQVGGLVNQLGASSLVGAASGFGVIRQGAPMVTGFLMGGVAAAAIASDLGARQVREELDALKVMGVDPVRRLVVPRFLALVLIAPLLCCVIIASAVSASYLIAVGVNGITPGSFWMSFGSFAKVLDVWFALGKSIVFGAIVGIISSLRGMEARRGPRGVADAVNSAVVLSVVCIVIANVTITQLQTMFFPAEVS</sequence>
<keyword evidence="1" id="KW-0812">Transmembrane</keyword>
<feature type="transmembrane region" description="Helical" evidence="1">
    <location>
        <begin position="85"/>
        <end position="104"/>
    </location>
</feature>
<dbReference type="PANTHER" id="PTHR30188:SF4">
    <property type="entry name" value="PROTEIN TRIGALACTOSYLDIACYLGLYCEROL 1, CHLOROPLASTIC"/>
    <property type="match status" value="1"/>
</dbReference>
<organism evidence="2 3">
    <name type="scientific">[Mycobacterium] fortunisiensis</name>
    <dbReference type="NCBI Taxonomy" id="2600579"/>
    <lineage>
        <taxon>Bacteria</taxon>
        <taxon>Bacillati</taxon>
        <taxon>Actinomycetota</taxon>
        <taxon>Actinomycetes</taxon>
        <taxon>Mycobacteriales</taxon>
        <taxon>Mycobacteriaceae</taxon>
        <taxon>Mycolicibacterium</taxon>
    </lineage>
</organism>
<protein>
    <submittedName>
        <fullName evidence="2">ABC transporter permease</fullName>
    </submittedName>
</protein>
<proteinExistence type="predicted"/>
<dbReference type="EMBL" id="VOMB01000002">
    <property type="protein sequence ID" value="MBU9762574.1"/>
    <property type="molecule type" value="Genomic_DNA"/>
</dbReference>